<dbReference type="EMBL" id="PGTY01000001">
    <property type="protein sequence ID" value="PJI92214.1"/>
    <property type="molecule type" value="Genomic_DNA"/>
</dbReference>
<gene>
    <name evidence="1" type="ORF">BC777_1059</name>
</gene>
<dbReference type="OrthoDB" id="9891809at2"/>
<dbReference type="RefSeq" id="WP_100367056.1">
    <property type="nucleotide sequence ID" value="NZ_PGTY01000001.1"/>
</dbReference>
<comment type="caution">
    <text evidence="1">The sequence shown here is derived from an EMBL/GenBank/DDBJ whole genome shotgun (WGS) entry which is preliminary data.</text>
</comment>
<reference evidence="1 2" key="1">
    <citation type="submission" date="2017-11" db="EMBL/GenBank/DDBJ databases">
        <title>Genomic Encyclopedia of Archaeal and Bacterial Type Strains, Phase II (KMG-II): From Individual Species to Whole Genera.</title>
        <authorList>
            <person name="Goeker M."/>
        </authorList>
    </citation>
    <scope>NUCLEOTIDE SEQUENCE [LARGE SCALE GENOMIC DNA]</scope>
    <source>
        <strain evidence="1 2">DSM 29128</strain>
    </source>
</reference>
<accession>A0A2M8WMQ6</accession>
<organism evidence="1 2">
    <name type="scientific">Yoonia maricola</name>
    <dbReference type="NCBI Taxonomy" id="420999"/>
    <lineage>
        <taxon>Bacteria</taxon>
        <taxon>Pseudomonadati</taxon>
        <taxon>Pseudomonadota</taxon>
        <taxon>Alphaproteobacteria</taxon>
        <taxon>Rhodobacterales</taxon>
        <taxon>Paracoccaceae</taxon>
        <taxon>Yoonia</taxon>
    </lineage>
</organism>
<proteinExistence type="predicted"/>
<dbReference type="Proteomes" id="UP000228531">
    <property type="component" value="Unassembled WGS sequence"/>
</dbReference>
<dbReference type="AlphaFoldDB" id="A0A2M8WMQ6"/>
<keyword evidence="2" id="KW-1185">Reference proteome</keyword>
<evidence type="ECO:0000313" key="1">
    <source>
        <dbReference type="EMBL" id="PJI92214.1"/>
    </source>
</evidence>
<sequence>MRILIVATIVCVAGVGAFFVWTTGKTEMALPVECAVLQANVWPETEASPSDEKPLAPFDDILGLHTGMAADAACRAMIERGFALVDHERRPITFGSPSKDMSYVREMTFEAPTTPLGVSQMHQATVELSIGLPVTGYQVEAIEVSYFFADQSTEEPENDDIYAGFTAKYGVPTSSDLSIGAPYAFWVLTEQGLADVPHDVACDRLHLRYQTMGSILDGPADASCQGVLKLDYGGNMNEEITTARYMRYRFNDNARIWNNRIAEYEISQAYRNRSF</sequence>
<name>A0A2M8WMQ6_9RHOB</name>
<evidence type="ECO:0000313" key="2">
    <source>
        <dbReference type="Proteomes" id="UP000228531"/>
    </source>
</evidence>
<protein>
    <submittedName>
        <fullName evidence="1">Uncharacterized protein</fullName>
    </submittedName>
</protein>